<dbReference type="InterPro" id="IPR004104">
    <property type="entry name" value="Gfo/Idh/MocA-like_OxRdtase_C"/>
</dbReference>
<feature type="domain" description="Gfo/Idh/MocA-like oxidoreductase C-terminal" evidence="2">
    <location>
        <begin position="135"/>
        <end position="336"/>
    </location>
</feature>
<dbReference type="SUPFAM" id="SSF55347">
    <property type="entry name" value="Glyceraldehyde-3-phosphate dehydrogenase-like, C-terminal domain"/>
    <property type="match status" value="1"/>
</dbReference>
<dbReference type="InterPro" id="IPR036291">
    <property type="entry name" value="NAD(P)-bd_dom_sf"/>
</dbReference>
<dbReference type="Gene3D" id="3.30.360.10">
    <property type="entry name" value="Dihydrodipicolinate Reductase, domain 2"/>
    <property type="match status" value="1"/>
</dbReference>
<evidence type="ECO:0000313" key="4">
    <source>
        <dbReference type="Proteomes" id="UP000199226"/>
    </source>
</evidence>
<feature type="domain" description="Gfo/Idh/MocA-like oxidoreductase N-terminal" evidence="1">
    <location>
        <begin position="12"/>
        <end position="121"/>
    </location>
</feature>
<reference evidence="4" key="1">
    <citation type="submission" date="2016-10" db="EMBL/GenBank/DDBJ databases">
        <authorList>
            <person name="Varghese N."/>
            <person name="Submissions S."/>
        </authorList>
    </citation>
    <scope>NUCLEOTIDE SEQUENCE [LARGE SCALE GENOMIC DNA]</scope>
    <source>
        <strain evidence="4">DSM 24536</strain>
    </source>
</reference>
<dbReference type="PANTHER" id="PTHR43708">
    <property type="entry name" value="CONSERVED EXPRESSED OXIDOREDUCTASE (EUROFUNG)"/>
    <property type="match status" value="1"/>
</dbReference>
<dbReference type="Pfam" id="PF01408">
    <property type="entry name" value="GFO_IDH_MocA"/>
    <property type="match status" value="1"/>
</dbReference>
<evidence type="ECO:0000259" key="1">
    <source>
        <dbReference type="Pfam" id="PF01408"/>
    </source>
</evidence>
<dbReference type="PANTHER" id="PTHR43708:SF7">
    <property type="entry name" value="OXIDOREDUCTASE"/>
    <property type="match status" value="1"/>
</dbReference>
<dbReference type="InterPro" id="IPR000683">
    <property type="entry name" value="Gfo/Idh/MocA-like_OxRdtase_N"/>
</dbReference>
<dbReference type="GO" id="GO:0000166">
    <property type="term" value="F:nucleotide binding"/>
    <property type="evidence" value="ECO:0007669"/>
    <property type="project" value="InterPro"/>
</dbReference>
<protein>
    <submittedName>
        <fullName evidence="3">Predicted dehydrogenase</fullName>
    </submittedName>
</protein>
<sequence>MQKPIVTALLAYGMSGKLFHGPFVHAHSGFDFKGVLEHNTKKVNADYPDVKSYDTLQEILDDPEIELVIVNTPSNTHVDYSRKALMAGKDILVEKPFAPTIKEAQEIFDLGRKLGRKVMVYQNRRFSSDFAVTRDTINSGKLGDIIEIHLRYDRYRAEIGPKVFKETPLPAAGIVYDLAAHLLDQTICILGKPSGFRKITGVYRKNSQVDDYGHIHLRYPNQVNVFITTSLLVADPLPGIIINGTKGSFVKAFCDKQEDQLIAGMKPGDAGFGEEEAGKEGRLTLMSDEGVKTVELVPSIKGRYMDLFEAVVQTIRNGKDFPVKEFEVLAQIEILETKAEF</sequence>
<dbReference type="Gene3D" id="3.40.50.720">
    <property type="entry name" value="NAD(P)-binding Rossmann-like Domain"/>
    <property type="match status" value="1"/>
</dbReference>
<proteinExistence type="predicted"/>
<gene>
    <name evidence="3" type="ORF">SAMN05421813_10860</name>
</gene>
<dbReference type="EMBL" id="FNHH01000008">
    <property type="protein sequence ID" value="SDM23857.1"/>
    <property type="molecule type" value="Genomic_DNA"/>
</dbReference>
<dbReference type="RefSeq" id="WP_090703111.1">
    <property type="nucleotide sequence ID" value="NZ_FNHH01000008.1"/>
</dbReference>
<accession>A0A1G9RLR2</accession>
<keyword evidence="4" id="KW-1185">Reference proteome</keyword>
<dbReference type="SUPFAM" id="SSF51735">
    <property type="entry name" value="NAD(P)-binding Rossmann-fold domains"/>
    <property type="match status" value="1"/>
</dbReference>
<dbReference type="OrthoDB" id="9815825at2"/>
<dbReference type="Pfam" id="PF02894">
    <property type="entry name" value="GFO_IDH_MocA_C"/>
    <property type="match status" value="1"/>
</dbReference>
<dbReference type="InterPro" id="IPR051317">
    <property type="entry name" value="Gfo/Idh/MocA_oxidoreduct"/>
</dbReference>
<organism evidence="3 4">
    <name type="scientific">Daejeonella rubra</name>
    <dbReference type="NCBI Taxonomy" id="990371"/>
    <lineage>
        <taxon>Bacteria</taxon>
        <taxon>Pseudomonadati</taxon>
        <taxon>Bacteroidota</taxon>
        <taxon>Sphingobacteriia</taxon>
        <taxon>Sphingobacteriales</taxon>
        <taxon>Sphingobacteriaceae</taxon>
        <taxon>Daejeonella</taxon>
    </lineage>
</organism>
<evidence type="ECO:0000313" key="3">
    <source>
        <dbReference type="EMBL" id="SDM23857.1"/>
    </source>
</evidence>
<evidence type="ECO:0000259" key="2">
    <source>
        <dbReference type="Pfam" id="PF02894"/>
    </source>
</evidence>
<dbReference type="STRING" id="990371.SAMN05421813_10860"/>
<dbReference type="Proteomes" id="UP000199226">
    <property type="component" value="Unassembled WGS sequence"/>
</dbReference>
<name>A0A1G9RLR2_9SPHI</name>
<dbReference type="AlphaFoldDB" id="A0A1G9RLR2"/>